<organism evidence="1 2">
    <name type="scientific">Trueperella pyogenes</name>
    <dbReference type="NCBI Taxonomy" id="1661"/>
    <lineage>
        <taxon>Bacteria</taxon>
        <taxon>Bacillati</taxon>
        <taxon>Actinomycetota</taxon>
        <taxon>Actinomycetes</taxon>
        <taxon>Actinomycetales</taxon>
        <taxon>Actinomycetaceae</taxon>
        <taxon>Trueperella</taxon>
    </lineage>
</organism>
<protein>
    <submittedName>
        <fullName evidence="1">Uncharacterized protein</fullName>
    </submittedName>
</protein>
<dbReference type="Proteomes" id="UP000275951">
    <property type="component" value="Chromosome"/>
</dbReference>
<dbReference type="EMBL" id="CP033905">
    <property type="protein sequence ID" value="AZR05942.1"/>
    <property type="molecule type" value="Genomic_DNA"/>
</dbReference>
<evidence type="ECO:0000313" key="2">
    <source>
        <dbReference type="Proteomes" id="UP000275951"/>
    </source>
</evidence>
<proteinExistence type="predicted"/>
<name>A0A3Q9GEI4_9ACTO</name>
<dbReference type="AlphaFoldDB" id="A0A3Q9GEI4"/>
<evidence type="ECO:0000313" key="1">
    <source>
        <dbReference type="EMBL" id="AZR05942.1"/>
    </source>
</evidence>
<gene>
    <name evidence="1" type="ORF">EBQ10_00610</name>
</gene>
<sequence>MSAFDISGGVPPHVLHNDVDFSAHQQERYVMKAKNSLAMKVALAATLSGVVTAGGGGGLQHSEFRTPMGMLRNWSVGLPLRKLRGLRPRVSL</sequence>
<reference evidence="1 2" key="1">
    <citation type="submission" date="2018-11" db="EMBL/GenBank/DDBJ databases">
        <title>Multidrug-resistant genes are associated with an 42-kb island TGI1 carrying a complex class 1 integron in a Trueperella pyogenes.</title>
        <authorList>
            <person name="Dong W."/>
        </authorList>
    </citation>
    <scope>NUCLEOTIDE SEQUENCE [LARGE SCALE GENOMIC DNA]</scope>
    <source>
        <strain evidence="1 2">TP4</strain>
    </source>
</reference>
<accession>A0A3Q9GEI4</accession>